<dbReference type="PANTHER" id="PTHR23268:SF102">
    <property type="entry name" value="IMMUNOGLOBULIN V-SET DOMAIN-CONTAINING PROTEIN"/>
    <property type="match status" value="1"/>
</dbReference>
<feature type="domain" description="Ig-like" evidence="4">
    <location>
        <begin position="35"/>
        <end position="132"/>
    </location>
</feature>
<dbReference type="Proteomes" id="UP001488805">
    <property type="component" value="Unassembled WGS sequence"/>
</dbReference>
<feature type="signal peptide" evidence="3">
    <location>
        <begin position="1"/>
        <end position="22"/>
    </location>
</feature>
<dbReference type="InterPro" id="IPR003599">
    <property type="entry name" value="Ig_sub"/>
</dbReference>
<dbReference type="Pfam" id="PF07686">
    <property type="entry name" value="V-set"/>
    <property type="match status" value="1"/>
</dbReference>
<dbReference type="InterPro" id="IPR050413">
    <property type="entry name" value="TCR_beta_variable"/>
</dbReference>
<feature type="chain" id="PRO_5043957110" description="Ig-like domain-containing protein" evidence="3">
    <location>
        <begin position="23"/>
        <end position="152"/>
    </location>
</feature>
<dbReference type="PROSITE" id="PS50835">
    <property type="entry name" value="IG_LIKE"/>
    <property type="match status" value="1"/>
</dbReference>
<proteinExistence type="predicted"/>
<dbReference type="GO" id="GO:0007166">
    <property type="term" value="P:cell surface receptor signaling pathway"/>
    <property type="evidence" value="ECO:0007669"/>
    <property type="project" value="TreeGrafter"/>
</dbReference>
<dbReference type="SMART" id="SM00409">
    <property type="entry name" value="IG"/>
    <property type="match status" value="1"/>
</dbReference>
<dbReference type="SMART" id="SM00406">
    <property type="entry name" value="IGv"/>
    <property type="match status" value="1"/>
</dbReference>
<gene>
    <name evidence="5" type="ORF">VZT92_009051</name>
</gene>
<dbReference type="InterPro" id="IPR007110">
    <property type="entry name" value="Ig-like_dom"/>
</dbReference>
<protein>
    <recommendedName>
        <fullName evidence="4">Ig-like domain-containing protein</fullName>
    </recommendedName>
</protein>
<organism evidence="5 6">
    <name type="scientific">Zoarces viviparus</name>
    <name type="common">Viviparous eelpout</name>
    <name type="synonym">Blennius viviparus</name>
    <dbReference type="NCBI Taxonomy" id="48416"/>
    <lineage>
        <taxon>Eukaryota</taxon>
        <taxon>Metazoa</taxon>
        <taxon>Chordata</taxon>
        <taxon>Craniata</taxon>
        <taxon>Vertebrata</taxon>
        <taxon>Euteleostomi</taxon>
        <taxon>Actinopterygii</taxon>
        <taxon>Neopterygii</taxon>
        <taxon>Teleostei</taxon>
        <taxon>Neoteleostei</taxon>
        <taxon>Acanthomorphata</taxon>
        <taxon>Eupercaria</taxon>
        <taxon>Perciformes</taxon>
        <taxon>Cottioidei</taxon>
        <taxon>Zoarcales</taxon>
        <taxon>Zoarcidae</taxon>
        <taxon>Zoarcinae</taxon>
        <taxon>Zoarces</taxon>
    </lineage>
</organism>
<dbReference type="Gene3D" id="2.60.40.10">
    <property type="entry name" value="Immunoglobulins"/>
    <property type="match status" value="1"/>
</dbReference>
<name>A0AAW1FH60_ZOAVI</name>
<dbReference type="SUPFAM" id="SSF48726">
    <property type="entry name" value="Immunoglobulin"/>
    <property type="match status" value="1"/>
</dbReference>
<keyword evidence="6" id="KW-1185">Reference proteome</keyword>
<keyword evidence="1 3" id="KW-0732">Signal</keyword>
<dbReference type="InterPro" id="IPR013106">
    <property type="entry name" value="Ig_V-set"/>
</dbReference>
<dbReference type="InterPro" id="IPR036179">
    <property type="entry name" value="Ig-like_dom_sf"/>
</dbReference>
<sequence>MITAGLIKLSAALLCIVGLIDGSDVTQTPLLWKLEGQSATMNCSHTKDISYREMYWYRQLPGEGMRQIVYTTPSPPHAYESGFSEDRFPATKSDAHTGSLTVEKLLPNSSGVYFCAVSQHSDAGDLDSCTNTRIEENCFFGALQRELWTNNC</sequence>
<dbReference type="GO" id="GO:0002376">
    <property type="term" value="P:immune system process"/>
    <property type="evidence" value="ECO:0007669"/>
    <property type="project" value="UniProtKB-KW"/>
</dbReference>
<reference evidence="5 6" key="1">
    <citation type="journal article" date="2024" name="Genome Biol. Evol.">
        <title>Chromosome-level genome assembly of the viviparous eelpout Zoarces viviparus.</title>
        <authorList>
            <person name="Fuhrmann N."/>
            <person name="Brasseur M.V."/>
            <person name="Bakowski C.E."/>
            <person name="Podsiadlowski L."/>
            <person name="Prost S."/>
            <person name="Krehenwinkel H."/>
            <person name="Mayer C."/>
        </authorList>
    </citation>
    <scope>NUCLEOTIDE SEQUENCE [LARGE SCALE GENOMIC DNA]</scope>
    <source>
        <strain evidence="5">NO-MEL_2022_Ind0_liver</strain>
    </source>
</reference>
<accession>A0AAW1FH60</accession>
<dbReference type="GO" id="GO:0005886">
    <property type="term" value="C:plasma membrane"/>
    <property type="evidence" value="ECO:0007669"/>
    <property type="project" value="TreeGrafter"/>
</dbReference>
<keyword evidence="2" id="KW-0391">Immunity</keyword>
<evidence type="ECO:0000256" key="1">
    <source>
        <dbReference type="ARBA" id="ARBA00022729"/>
    </source>
</evidence>
<dbReference type="InterPro" id="IPR013783">
    <property type="entry name" value="Ig-like_fold"/>
</dbReference>
<evidence type="ECO:0000256" key="3">
    <source>
        <dbReference type="SAM" id="SignalP"/>
    </source>
</evidence>
<dbReference type="PANTHER" id="PTHR23268">
    <property type="entry name" value="T-CELL RECEPTOR BETA CHAIN"/>
    <property type="match status" value="1"/>
</dbReference>
<evidence type="ECO:0000256" key="2">
    <source>
        <dbReference type="ARBA" id="ARBA00022859"/>
    </source>
</evidence>
<comment type="caution">
    <text evidence="5">The sequence shown here is derived from an EMBL/GenBank/DDBJ whole genome shotgun (WGS) entry which is preliminary data.</text>
</comment>
<evidence type="ECO:0000259" key="4">
    <source>
        <dbReference type="PROSITE" id="PS50835"/>
    </source>
</evidence>
<dbReference type="AlphaFoldDB" id="A0AAW1FH60"/>
<evidence type="ECO:0000313" key="6">
    <source>
        <dbReference type="Proteomes" id="UP001488805"/>
    </source>
</evidence>
<evidence type="ECO:0000313" key="5">
    <source>
        <dbReference type="EMBL" id="KAK9533974.1"/>
    </source>
</evidence>
<dbReference type="EMBL" id="JBCEZU010000067">
    <property type="protein sequence ID" value="KAK9533974.1"/>
    <property type="molecule type" value="Genomic_DNA"/>
</dbReference>